<name>A0A7W9SU40_ARMRO</name>
<evidence type="ECO:0008006" key="4">
    <source>
        <dbReference type="Google" id="ProtNLM"/>
    </source>
</evidence>
<protein>
    <recommendedName>
        <fullName evidence="4">DUF4367 domain-containing protein</fullName>
    </recommendedName>
</protein>
<gene>
    <name evidence="2" type="ORF">HNQ39_004693</name>
</gene>
<keyword evidence="3" id="KW-1185">Reference proteome</keyword>
<organism evidence="2 3">
    <name type="scientific">Armatimonas rosea</name>
    <dbReference type="NCBI Taxonomy" id="685828"/>
    <lineage>
        <taxon>Bacteria</taxon>
        <taxon>Bacillati</taxon>
        <taxon>Armatimonadota</taxon>
        <taxon>Armatimonadia</taxon>
        <taxon>Armatimonadales</taxon>
        <taxon>Armatimonadaceae</taxon>
        <taxon>Armatimonas</taxon>
    </lineage>
</organism>
<dbReference type="EMBL" id="JACHGW010000004">
    <property type="protein sequence ID" value="MBB6052872.1"/>
    <property type="molecule type" value="Genomic_DNA"/>
</dbReference>
<keyword evidence="1" id="KW-0732">Signal</keyword>
<dbReference type="RefSeq" id="WP_184202579.1">
    <property type="nucleotide sequence ID" value="NZ_JACHGW010000004.1"/>
</dbReference>
<sequence length="143" mass="15741">MRASLSLALCLALGTPLGSWSQTKVAIQTGSAMVPEAQRAGIPTKVGSWVLVRHVPGVHGHFLYAADKRTFSLFLTETGNTRPLQPQKGWKTIVLGKGQSAFEHQDSRNPERTALVFKHQTQRRLIMGKLTEAELVSLAQQLR</sequence>
<evidence type="ECO:0000256" key="1">
    <source>
        <dbReference type="SAM" id="SignalP"/>
    </source>
</evidence>
<comment type="caution">
    <text evidence="2">The sequence shown here is derived from an EMBL/GenBank/DDBJ whole genome shotgun (WGS) entry which is preliminary data.</text>
</comment>
<dbReference type="AlphaFoldDB" id="A0A7W9SU40"/>
<evidence type="ECO:0000313" key="2">
    <source>
        <dbReference type="EMBL" id="MBB6052872.1"/>
    </source>
</evidence>
<accession>A0A7W9SU40</accession>
<proteinExistence type="predicted"/>
<dbReference type="Proteomes" id="UP000520814">
    <property type="component" value="Unassembled WGS sequence"/>
</dbReference>
<reference evidence="2 3" key="1">
    <citation type="submission" date="2020-08" db="EMBL/GenBank/DDBJ databases">
        <title>Genomic Encyclopedia of Type Strains, Phase IV (KMG-IV): sequencing the most valuable type-strain genomes for metagenomic binning, comparative biology and taxonomic classification.</title>
        <authorList>
            <person name="Goeker M."/>
        </authorList>
    </citation>
    <scope>NUCLEOTIDE SEQUENCE [LARGE SCALE GENOMIC DNA]</scope>
    <source>
        <strain evidence="2 3">DSM 23562</strain>
    </source>
</reference>
<feature type="chain" id="PRO_5031522871" description="DUF4367 domain-containing protein" evidence="1">
    <location>
        <begin position="22"/>
        <end position="143"/>
    </location>
</feature>
<feature type="signal peptide" evidence="1">
    <location>
        <begin position="1"/>
        <end position="21"/>
    </location>
</feature>
<evidence type="ECO:0000313" key="3">
    <source>
        <dbReference type="Proteomes" id="UP000520814"/>
    </source>
</evidence>